<dbReference type="Gene3D" id="3.30.720.170">
    <property type="entry name" value="Perilipin, alpha-beta domain"/>
    <property type="match status" value="1"/>
</dbReference>
<comment type="similarity">
    <text evidence="2">Belongs to the perilipin family.</text>
</comment>
<evidence type="ECO:0000256" key="3">
    <source>
        <dbReference type="ARBA" id="ARBA00022677"/>
    </source>
</evidence>
<dbReference type="Ensembl" id="ENSPCET00000012080.1">
    <property type="protein sequence ID" value="ENSPCEP00000011682.1"/>
    <property type="gene ID" value="ENSPCEG00000009272.1"/>
</dbReference>
<evidence type="ECO:0000313" key="6">
    <source>
        <dbReference type="Proteomes" id="UP000694393"/>
    </source>
</evidence>
<comment type="subcellular location">
    <subcellularLocation>
        <location evidence="1">Lipid droplet</location>
    </subcellularLocation>
</comment>
<proteinExistence type="inferred from homology"/>
<dbReference type="GO" id="GO:0010890">
    <property type="term" value="P:positive regulation of triglyceride storage"/>
    <property type="evidence" value="ECO:0007669"/>
    <property type="project" value="TreeGrafter"/>
</dbReference>
<feature type="region of interest" description="Disordered" evidence="4">
    <location>
        <begin position="598"/>
        <end position="644"/>
    </location>
</feature>
<evidence type="ECO:0000256" key="4">
    <source>
        <dbReference type="SAM" id="MobiDB-lite"/>
    </source>
</evidence>
<feature type="compositionally biased region" description="Basic and acidic residues" evidence="4">
    <location>
        <begin position="598"/>
        <end position="625"/>
    </location>
</feature>
<dbReference type="GO" id="GO:0005829">
    <property type="term" value="C:cytosol"/>
    <property type="evidence" value="ECO:0007669"/>
    <property type="project" value="TreeGrafter"/>
</dbReference>
<dbReference type="AlphaFoldDB" id="A0A8C8VJ17"/>
<evidence type="ECO:0000256" key="2">
    <source>
        <dbReference type="ARBA" id="ARBA00006311"/>
    </source>
</evidence>
<evidence type="ECO:0008006" key="7">
    <source>
        <dbReference type="Google" id="ProtNLM"/>
    </source>
</evidence>
<dbReference type="Gene3D" id="1.20.120.340">
    <property type="entry name" value="Flagellar protein FliS"/>
    <property type="match status" value="1"/>
</dbReference>
<dbReference type="SUPFAM" id="SSF109775">
    <property type="entry name" value="Mannose-6-phosphate receptor binding protein 1 (Tip47), C-terminal domain"/>
    <property type="match status" value="1"/>
</dbReference>
<evidence type="ECO:0000313" key="5">
    <source>
        <dbReference type="Ensembl" id="ENSPCEP00000011682.1"/>
    </source>
</evidence>
<accession>A0A8C8VJ17</accession>
<protein>
    <recommendedName>
        <fullName evidence="7">Perilipin</fullName>
    </recommendedName>
</protein>
<feature type="region of interest" description="Disordered" evidence="4">
    <location>
        <begin position="31"/>
        <end position="61"/>
    </location>
</feature>
<keyword evidence="3" id="KW-0551">Lipid droplet</keyword>
<dbReference type="Pfam" id="PF03036">
    <property type="entry name" value="Perilipin"/>
    <property type="match status" value="2"/>
</dbReference>
<name>A0A8C8VJ17_9SAUR</name>
<dbReference type="GO" id="GO:0005811">
    <property type="term" value="C:lipid droplet"/>
    <property type="evidence" value="ECO:0007669"/>
    <property type="project" value="UniProtKB-SubCell"/>
</dbReference>
<dbReference type="PANTHER" id="PTHR14024:SF51">
    <property type="entry name" value="PERILIPIN-RELATED"/>
    <property type="match status" value="1"/>
</dbReference>
<organism evidence="5 6">
    <name type="scientific">Pelusios castaneus</name>
    <name type="common">West African mud turtle</name>
    <dbReference type="NCBI Taxonomy" id="367368"/>
    <lineage>
        <taxon>Eukaryota</taxon>
        <taxon>Metazoa</taxon>
        <taxon>Chordata</taxon>
        <taxon>Craniata</taxon>
        <taxon>Vertebrata</taxon>
        <taxon>Euteleostomi</taxon>
        <taxon>Archelosauria</taxon>
        <taxon>Testudinata</taxon>
        <taxon>Testudines</taxon>
        <taxon>Pleurodira</taxon>
        <taxon>Pelomedusidae</taxon>
        <taxon>Pelusios</taxon>
    </lineage>
</organism>
<keyword evidence="6" id="KW-1185">Reference proteome</keyword>
<dbReference type="InterPro" id="IPR004279">
    <property type="entry name" value="Perilipin"/>
</dbReference>
<reference evidence="5" key="1">
    <citation type="submission" date="2025-08" db="UniProtKB">
        <authorList>
            <consortium name="Ensembl"/>
        </authorList>
    </citation>
    <scope>IDENTIFICATION</scope>
</reference>
<evidence type="ECO:0000256" key="1">
    <source>
        <dbReference type="ARBA" id="ARBA00004502"/>
    </source>
</evidence>
<dbReference type="GO" id="GO:0019915">
    <property type="term" value="P:lipid storage"/>
    <property type="evidence" value="ECO:0007669"/>
    <property type="project" value="TreeGrafter"/>
</dbReference>
<dbReference type="Proteomes" id="UP000694393">
    <property type="component" value="Unplaced"/>
</dbReference>
<reference evidence="5" key="2">
    <citation type="submission" date="2025-09" db="UniProtKB">
        <authorList>
            <consortium name="Ensembl"/>
        </authorList>
    </citation>
    <scope>IDENTIFICATION</scope>
</reference>
<dbReference type="PANTHER" id="PTHR14024">
    <property type="entry name" value="PERILIPIN"/>
    <property type="match status" value="1"/>
</dbReference>
<sequence>MPLLDWLSPAICHVLDSPYVEAEPKLANCRTQEELEGAEDRRSGASNFTMASEKKATKAEEEQEANVVNRVASLPLISSAYNLVSSAYSYTKGTHPYVSNVCSVAETVAAVAVGSAVGGAQPILSHLEPQIASVNEYACKELDKLEKRLPFLQQPTEKVISDTKQMISTTVMTAVEAAKGAVASRVAGAVDVTKDVVQESVERTKSAVSSTVASAVDAAFSAKDMVTNSVADAVDLTRGAVQDSVQLTKSVVSSTVNTAKEAACGAKDVVTSKVNTAVGRSREAIQDGVEMTSFVVTNSIYKAKAAGQMVASGVDAVLEKSEELVDHYLPMTDEELAKLATAVKGFNTASVEEQKQRQNYFVRLGSLSNKVRHRAYQHSLNKLRLVKENTQDTLSHLQLAINLIEYAKQGVGQKLQDSLEKLQQLWMEWSRSQPTGIPAKDASHPEVESRTLAMVRIITHQLHPVYVNLVSSIQGLPNSIQETVQQVVTNIQQLHSSFSRADSFQDLSSSCLTQSQETVTKAQESLDILLEYVAHNTPLNWLVGPFTPSVRVTPGGTKEPKEIMMTEMKSSAPKEVPTAQQKLAKVAKALEKEATMTLKEETQVPNAPKEETKALKTVEEGDKAAEQVTKAAEKMVVQEPKEDP</sequence>